<dbReference type="InterPro" id="IPR036397">
    <property type="entry name" value="RNaseH_sf"/>
</dbReference>
<evidence type="ECO:0000313" key="1">
    <source>
        <dbReference type="EMBL" id="KAJ8876369.1"/>
    </source>
</evidence>
<reference evidence="1 2" key="1">
    <citation type="submission" date="2023-02" db="EMBL/GenBank/DDBJ databases">
        <title>LHISI_Scaffold_Assembly.</title>
        <authorList>
            <person name="Stuart O.P."/>
            <person name="Cleave R."/>
            <person name="Magrath M.J.L."/>
            <person name="Mikheyev A.S."/>
        </authorList>
    </citation>
    <scope>NUCLEOTIDE SEQUENCE [LARGE SCALE GENOMIC DNA]</scope>
    <source>
        <strain evidence="1">Daus_M_001</strain>
        <tissue evidence="1">Leg muscle</tissue>
    </source>
</reference>
<accession>A0ABQ9GWK1</accession>
<sequence>MRSHSQSRQLSRTVARYEPLESFAGGIRATGRRTNQYTQSAWELCRVSTTCTDNEEHVDNVLYTSWLKLSYPPRDCPVWQGIVPNSFYQLLVTFSGSSPTENCYFDVRALLNTGYIQLARRKIQISFEDAGITGPSCLPSSTFSFFLTKKRGSYKGYTGARYKSAIAATCRTGSELSCSVVVVLRVIFSALEACWVGSPVAGCKLVGCSRQSNATRRQRACLGTQMAALVRNVLLLHCTLWAMEASHATAPPPPLATYYHTSLGAPLSCVYRVLLKVACNFRDLHIPVVKQKGLRELISKSTTTTCTNDDTNKWYKSGSSPALPAPGVKYNCFIAEMLVPPAGPYPQGQPGALYIATVLCATPYVMGVVRRFINYHYSTLLPWPVLLPDLSPIENGRGLAYHSRTLAATKYELWARIEAAWAEIPQTDIQSLFLSMPRLAAVVIAVRVGATQFCVHYQAARATPSMHDGYSVYSAWYRNMCRGMYRDGAQRLKGGIRSLILRQFLVKLVLLGIPVCHRYCTNSSRATVITIVFMKTILRHEFYSNLEKEQYYCIVTKQLPVRVPCARHAVFTIDVDDDPVDVDMLDEEMPNARRRKIYNSNTSILKARPQPTNKIALPKTCLKMRLWIPPYVVCCCLPHCESKTTASPTECEKFLQLNNLRPDRFFILGQYD</sequence>
<protein>
    <submittedName>
        <fullName evidence="1">Uncharacterized protein</fullName>
    </submittedName>
</protein>
<dbReference type="Gene3D" id="3.30.420.10">
    <property type="entry name" value="Ribonuclease H-like superfamily/Ribonuclease H"/>
    <property type="match status" value="1"/>
</dbReference>
<organism evidence="1 2">
    <name type="scientific">Dryococelus australis</name>
    <dbReference type="NCBI Taxonomy" id="614101"/>
    <lineage>
        <taxon>Eukaryota</taxon>
        <taxon>Metazoa</taxon>
        <taxon>Ecdysozoa</taxon>
        <taxon>Arthropoda</taxon>
        <taxon>Hexapoda</taxon>
        <taxon>Insecta</taxon>
        <taxon>Pterygota</taxon>
        <taxon>Neoptera</taxon>
        <taxon>Polyneoptera</taxon>
        <taxon>Phasmatodea</taxon>
        <taxon>Verophasmatodea</taxon>
        <taxon>Anareolatae</taxon>
        <taxon>Phasmatidae</taxon>
        <taxon>Eurycanthinae</taxon>
        <taxon>Dryococelus</taxon>
    </lineage>
</organism>
<comment type="caution">
    <text evidence="1">The sequence shown here is derived from an EMBL/GenBank/DDBJ whole genome shotgun (WGS) entry which is preliminary data.</text>
</comment>
<name>A0ABQ9GWK1_9NEOP</name>
<dbReference type="EMBL" id="JARBHB010000008">
    <property type="protein sequence ID" value="KAJ8876369.1"/>
    <property type="molecule type" value="Genomic_DNA"/>
</dbReference>
<evidence type="ECO:0000313" key="2">
    <source>
        <dbReference type="Proteomes" id="UP001159363"/>
    </source>
</evidence>
<keyword evidence="2" id="KW-1185">Reference proteome</keyword>
<gene>
    <name evidence="1" type="ORF">PR048_020814</name>
</gene>
<dbReference type="Proteomes" id="UP001159363">
    <property type="component" value="Chromosome 7"/>
</dbReference>
<proteinExistence type="predicted"/>